<dbReference type="Proteomes" id="UP000663879">
    <property type="component" value="Unassembled WGS sequence"/>
</dbReference>
<name>A0A813WC09_9BILA</name>
<dbReference type="AlphaFoldDB" id="A0A813WC09"/>
<dbReference type="OrthoDB" id="10550164at2759"/>
<sequence>MNISIRELKRIFLHGLNNQSKNVDNFNQNQTYAYHSKNSSQLSSKAEKLIINGYLCLHRRNYKTVLVDETDWIYLEFFNTHLNSKYLASRDFLNRLTIDSFNIFQENLKFNSKKTDKQFEKQILYLQIDFSKCKIKYLKRQEISLIENNFISEEPRIFFLITKELTKIFNISNQNLNCLINDTFEENYSSDENGLQYEIKPDGYHYLFKVTHIGPIHSLANSQLKNKLRSDVCIELVPIIENEIYYPIKIILSLTGKFLFYFNLLHIHRQYLLKASNKLENFKFSKNLRTNTADPVMLFFEENFKIIDDFVLPEYFTNTLNSDNNSEIDNLDIDFIKLLKGTLIEKRLLCNNFQAESEIDETLINHYDLILPNKQFKLVIRTHKAENVTIFYDTRFSTFSLNILPGMNIEIYNLIKKSDRIFKASSCLKASYFQGFNFLDFDRKIDSNSSDNKTTKKRNLDENLLEMKNSFTSFYTSESSKIHSDDKNNENFFNLKLLFKDSDYYQDQCRDLVKIYGQIVKIYDLNLKLKCRFCSNLANSCTCIEDKENKFKNLIIDFSTTLLVDDHTSLIKLSYQNSNLDLRSNYSNFFYSINSFLKNLLMNLNEIHIIPVPFQLNSDDFVSNISDTNSKIYLAIKEKLDNDCKISPNQNKTINNSILNSALNSNDTSYLFDNFVKLDIYKTLYDYLYYTILDKHYLFHIDLHDLTNIKEIQYLNGKKDNSCNFKSKNSYNYFKLSDLNSNEQFKSILNLKCFNFIPVEIEFNDI</sequence>
<protein>
    <submittedName>
        <fullName evidence="1">Uncharacterized protein</fullName>
    </submittedName>
</protein>
<comment type="caution">
    <text evidence="1">The sequence shown here is derived from an EMBL/GenBank/DDBJ whole genome shotgun (WGS) entry which is preliminary data.</text>
</comment>
<reference evidence="1" key="1">
    <citation type="submission" date="2021-02" db="EMBL/GenBank/DDBJ databases">
        <authorList>
            <person name="Nowell W R."/>
        </authorList>
    </citation>
    <scope>NUCLEOTIDE SEQUENCE</scope>
    <source>
        <strain evidence="1">Ploen Becks lab</strain>
    </source>
</reference>
<evidence type="ECO:0000313" key="1">
    <source>
        <dbReference type="EMBL" id="CAF0849166.1"/>
    </source>
</evidence>
<dbReference type="EMBL" id="CAJNOC010001257">
    <property type="protein sequence ID" value="CAF0849166.1"/>
    <property type="molecule type" value="Genomic_DNA"/>
</dbReference>
<organism evidence="1 2">
    <name type="scientific">Brachionus calyciflorus</name>
    <dbReference type="NCBI Taxonomy" id="104777"/>
    <lineage>
        <taxon>Eukaryota</taxon>
        <taxon>Metazoa</taxon>
        <taxon>Spiralia</taxon>
        <taxon>Gnathifera</taxon>
        <taxon>Rotifera</taxon>
        <taxon>Eurotatoria</taxon>
        <taxon>Monogononta</taxon>
        <taxon>Pseudotrocha</taxon>
        <taxon>Ploima</taxon>
        <taxon>Brachionidae</taxon>
        <taxon>Brachionus</taxon>
    </lineage>
</organism>
<keyword evidence="2" id="KW-1185">Reference proteome</keyword>
<proteinExistence type="predicted"/>
<gene>
    <name evidence="1" type="ORF">OXX778_LOCUS8856</name>
</gene>
<accession>A0A813WC09</accession>
<evidence type="ECO:0000313" key="2">
    <source>
        <dbReference type="Proteomes" id="UP000663879"/>
    </source>
</evidence>